<accession>A0A1F5H2W1</accession>
<comment type="caution">
    <text evidence="2">The sequence shown here is derived from an EMBL/GenBank/DDBJ whole genome shotgun (WGS) entry which is preliminary data.</text>
</comment>
<evidence type="ECO:0000313" key="3">
    <source>
        <dbReference type="Proteomes" id="UP000177039"/>
    </source>
</evidence>
<feature type="transmembrane region" description="Helical" evidence="1">
    <location>
        <begin position="281"/>
        <end position="302"/>
    </location>
</feature>
<evidence type="ECO:0000313" key="2">
    <source>
        <dbReference type="EMBL" id="OGD98473.1"/>
    </source>
</evidence>
<feature type="transmembrane region" description="Helical" evidence="1">
    <location>
        <begin position="85"/>
        <end position="103"/>
    </location>
</feature>
<dbReference type="Proteomes" id="UP000177039">
    <property type="component" value="Unassembled WGS sequence"/>
</dbReference>
<organism evidence="2 3">
    <name type="scientific">Candidatus Curtissbacteria bacterium RIFCSPLOWO2_01_FULL_42_50</name>
    <dbReference type="NCBI Taxonomy" id="1797730"/>
    <lineage>
        <taxon>Bacteria</taxon>
        <taxon>Candidatus Curtissiibacteriota</taxon>
    </lineage>
</organism>
<keyword evidence="1" id="KW-1133">Transmembrane helix</keyword>
<feature type="transmembrane region" description="Helical" evidence="1">
    <location>
        <begin position="341"/>
        <end position="361"/>
    </location>
</feature>
<gene>
    <name evidence="2" type="ORF">A3B54_04380</name>
</gene>
<dbReference type="EMBL" id="MFBT01000036">
    <property type="protein sequence ID" value="OGD98473.1"/>
    <property type="molecule type" value="Genomic_DNA"/>
</dbReference>
<evidence type="ECO:0008006" key="4">
    <source>
        <dbReference type="Google" id="ProtNLM"/>
    </source>
</evidence>
<evidence type="ECO:0000256" key="1">
    <source>
        <dbReference type="SAM" id="Phobius"/>
    </source>
</evidence>
<keyword evidence="1" id="KW-0472">Membrane</keyword>
<proteinExistence type="predicted"/>
<feature type="transmembrane region" description="Helical" evidence="1">
    <location>
        <begin position="142"/>
        <end position="159"/>
    </location>
</feature>
<reference evidence="2 3" key="1">
    <citation type="journal article" date="2016" name="Nat. Commun.">
        <title>Thousands of microbial genomes shed light on interconnected biogeochemical processes in an aquifer system.</title>
        <authorList>
            <person name="Anantharaman K."/>
            <person name="Brown C.T."/>
            <person name="Hug L.A."/>
            <person name="Sharon I."/>
            <person name="Castelle C.J."/>
            <person name="Probst A.J."/>
            <person name="Thomas B.C."/>
            <person name="Singh A."/>
            <person name="Wilkins M.J."/>
            <person name="Karaoz U."/>
            <person name="Brodie E.L."/>
            <person name="Williams K.H."/>
            <person name="Hubbard S.S."/>
            <person name="Banfield J.F."/>
        </authorList>
    </citation>
    <scope>NUCLEOTIDE SEQUENCE [LARGE SCALE GENOMIC DNA]</scope>
</reference>
<feature type="transmembrane region" description="Helical" evidence="1">
    <location>
        <begin position="314"/>
        <end position="335"/>
    </location>
</feature>
<dbReference type="AlphaFoldDB" id="A0A1F5H2W1"/>
<feature type="transmembrane region" description="Helical" evidence="1">
    <location>
        <begin position="368"/>
        <end position="387"/>
    </location>
</feature>
<sequence>MDLFSKKLPALLLLAAFLISLALYHSSLNYFFFQDDFFEINISKAHNLHEYLEFFKFRNDIIAYRPISLQNYFFFSNYFFGLNPMGFRLISFVFFMFSGFLIIKLATAITKNFKIGLLTSFFWLTSSIHFMALSWIAAAYNIIGTFFWLLTSFIFLKYLKKQKAKFYLLSFIFYLLTVGSFEFSITWPAILGFYYFYVLKNTIVKSIKIFSPFILISAFYLIARFLFIKVPQITEYAIKFDLDSTKALFWYILWALNIPEEFKKQVVTNLLVFNPQFLSEFWPLIFKTFLGAFLVLVSAVIIPIKIIIKNGPPINFRLIGFAIIWFAIAVLPVLIIPNHTFSMYLTLPALGIYILISYLVVQSKRTILVVPVLLIWLATSISTLNFYKINSWMVEAQRTAQEFSFDTKQQFPRLESNSVVLYPLSAKWQRQALLDQHAIRAIYNDPSLSIYYNKESLLKAYKNGSITGPVYIYIPK</sequence>
<feature type="transmembrane region" description="Helical" evidence="1">
    <location>
        <begin position="209"/>
        <end position="228"/>
    </location>
</feature>
<name>A0A1F5H2W1_9BACT</name>
<protein>
    <recommendedName>
        <fullName evidence="4">Glycosyltransferase RgtA/B/C/D-like domain-containing protein</fullName>
    </recommendedName>
</protein>
<keyword evidence="1" id="KW-0812">Transmembrane</keyword>
<feature type="transmembrane region" description="Helical" evidence="1">
    <location>
        <begin position="171"/>
        <end position="197"/>
    </location>
</feature>